<dbReference type="Gene3D" id="1.10.260.40">
    <property type="entry name" value="lambda repressor-like DNA-binding domains"/>
    <property type="match status" value="1"/>
</dbReference>
<dbReference type="CDD" id="cd00093">
    <property type="entry name" value="HTH_XRE"/>
    <property type="match status" value="1"/>
</dbReference>
<reference evidence="6" key="1">
    <citation type="submission" date="2023-07" db="EMBL/GenBank/DDBJ databases">
        <title>Conexibacter stalactiti sp. nov., isolated from stalactites in a lava cave and emended description of the genus Conexibacter.</title>
        <authorList>
            <person name="Lee S.D."/>
        </authorList>
    </citation>
    <scope>NUCLEOTIDE SEQUENCE [LARGE SCALE GENOMIC DNA]</scope>
    <source>
        <strain evidence="6">KCTC 39840</strain>
    </source>
</reference>
<feature type="domain" description="HTH cro/C1-type" evidence="4">
    <location>
        <begin position="17"/>
        <end position="71"/>
    </location>
</feature>
<keyword evidence="3" id="KW-0804">Transcription</keyword>
<organism evidence="5 6">
    <name type="scientific">Conexibacter stalactiti</name>
    <dbReference type="NCBI Taxonomy" id="1940611"/>
    <lineage>
        <taxon>Bacteria</taxon>
        <taxon>Bacillati</taxon>
        <taxon>Actinomycetota</taxon>
        <taxon>Thermoleophilia</taxon>
        <taxon>Solirubrobacterales</taxon>
        <taxon>Conexibacteraceae</taxon>
        <taxon>Conexibacter</taxon>
    </lineage>
</organism>
<dbReference type="PANTHER" id="PTHR46797:SF23">
    <property type="entry name" value="HTH-TYPE TRANSCRIPTIONAL REGULATOR SUTR"/>
    <property type="match status" value="1"/>
</dbReference>
<sequence>MAAKKQSDEHVVFGRAVKEFRARRDLSQEQFGRQASLHRNYVGAIERGEINPTLRVMLKIARGLEAPLSELIVLFEARRDEAVPELRRRT</sequence>
<keyword evidence="1" id="KW-0805">Transcription regulation</keyword>
<dbReference type="Proteomes" id="UP001284601">
    <property type="component" value="Unassembled WGS sequence"/>
</dbReference>
<evidence type="ECO:0000259" key="4">
    <source>
        <dbReference type="PROSITE" id="PS50943"/>
    </source>
</evidence>
<comment type="caution">
    <text evidence="5">The sequence shown here is derived from an EMBL/GenBank/DDBJ whole genome shotgun (WGS) entry which is preliminary data.</text>
</comment>
<keyword evidence="6" id="KW-1185">Reference proteome</keyword>
<evidence type="ECO:0000256" key="2">
    <source>
        <dbReference type="ARBA" id="ARBA00023125"/>
    </source>
</evidence>
<dbReference type="InterPro" id="IPR010982">
    <property type="entry name" value="Lambda_DNA-bd_dom_sf"/>
</dbReference>
<dbReference type="InterPro" id="IPR050807">
    <property type="entry name" value="TransReg_Diox_bact_type"/>
</dbReference>
<name>A0ABU4HI52_9ACTN</name>
<evidence type="ECO:0000256" key="1">
    <source>
        <dbReference type="ARBA" id="ARBA00023015"/>
    </source>
</evidence>
<protein>
    <submittedName>
        <fullName evidence="5">Helix-turn-helix transcriptional regulator</fullName>
    </submittedName>
</protein>
<dbReference type="PANTHER" id="PTHR46797">
    <property type="entry name" value="HTH-TYPE TRANSCRIPTIONAL REGULATOR"/>
    <property type="match status" value="1"/>
</dbReference>
<dbReference type="SUPFAM" id="SSF47413">
    <property type="entry name" value="lambda repressor-like DNA-binding domains"/>
    <property type="match status" value="1"/>
</dbReference>
<evidence type="ECO:0000313" key="5">
    <source>
        <dbReference type="EMBL" id="MDW5592981.1"/>
    </source>
</evidence>
<dbReference type="RefSeq" id="WP_318595241.1">
    <property type="nucleotide sequence ID" value="NZ_JAWSTH010000002.1"/>
</dbReference>
<gene>
    <name evidence="5" type="ORF">R7226_01440</name>
</gene>
<dbReference type="SMART" id="SM00530">
    <property type="entry name" value="HTH_XRE"/>
    <property type="match status" value="1"/>
</dbReference>
<dbReference type="PROSITE" id="PS50943">
    <property type="entry name" value="HTH_CROC1"/>
    <property type="match status" value="1"/>
</dbReference>
<accession>A0ABU4HI52</accession>
<evidence type="ECO:0000313" key="6">
    <source>
        <dbReference type="Proteomes" id="UP001284601"/>
    </source>
</evidence>
<dbReference type="Pfam" id="PF01381">
    <property type="entry name" value="HTH_3"/>
    <property type="match status" value="1"/>
</dbReference>
<keyword evidence="2" id="KW-0238">DNA-binding</keyword>
<reference evidence="5 6" key="2">
    <citation type="submission" date="2023-10" db="EMBL/GenBank/DDBJ databases">
        <authorList>
            <person name="Han X.F."/>
        </authorList>
    </citation>
    <scope>NUCLEOTIDE SEQUENCE [LARGE SCALE GENOMIC DNA]</scope>
    <source>
        <strain evidence="5 6">KCTC 39840</strain>
    </source>
</reference>
<proteinExistence type="predicted"/>
<dbReference type="InterPro" id="IPR001387">
    <property type="entry name" value="Cro/C1-type_HTH"/>
</dbReference>
<dbReference type="EMBL" id="JAWSTH010000002">
    <property type="protein sequence ID" value="MDW5592981.1"/>
    <property type="molecule type" value="Genomic_DNA"/>
</dbReference>
<evidence type="ECO:0000256" key="3">
    <source>
        <dbReference type="ARBA" id="ARBA00023163"/>
    </source>
</evidence>